<feature type="compositionally biased region" description="Polar residues" evidence="6">
    <location>
        <begin position="460"/>
        <end position="469"/>
    </location>
</feature>
<evidence type="ECO:0000256" key="5">
    <source>
        <dbReference type="PROSITE-ProRule" id="PRU00288"/>
    </source>
</evidence>
<keyword evidence="10" id="KW-1185">Reference proteome</keyword>
<dbReference type="Proteomes" id="UP000274822">
    <property type="component" value="Unassembled WGS sequence"/>
</dbReference>
<keyword evidence="2" id="KW-0479">Metal-binding</keyword>
<dbReference type="AlphaFoldDB" id="A0A433R0N3"/>
<dbReference type="PRINTS" id="PR00405">
    <property type="entry name" value="REVINTRACTNG"/>
</dbReference>
<dbReference type="SMART" id="SM00105">
    <property type="entry name" value="ArfGap"/>
    <property type="match status" value="1"/>
</dbReference>
<proteinExistence type="predicted"/>
<dbReference type="Pfam" id="PF01412">
    <property type="entry name" value="ArfGap"/>
    <property type="match status" value="1"/>
</dbReference>
<evidence type="ECO:0000256" key="1">
    <source>
        <dbReference type="ARBA" id="ARBA00022468"/>
    </source>
</evidence>
<dbReference type="InterPro" id="IPR051718">
    <property type="entry name" value="ARF_GTPase-activating"/>
</dbReference>
<evidence type="ECO:0000256" key="3">
    <source>
        <dbReference type="ARBA" id="ARBA00022771"/>
    </source>
</evidence>
<feature type="region of interest" description="Disordered" evidence="6">
    <location>
        <begin position="301"/>
        <end position="375"/>
    </location>
</feature>
<feature type="compositionally biased region" description="Low complexity" evidence="6">
    <location>
        <begin position="332"/>
        <end position="375"/>
    </location>
</feature>
<gene>
    <name evidence="9" type="ORF">BC938DRAFT_482906</name>
</gene>
<feature type="region of interest" description="Disordered" evidence="6">
    <location>
        <begin position="125"/>
        <end position="147"/>
    </location>
</feature>
<feature type="compositionally biased region" description="Basic and acidic residues" evidence="6">
    <location>
        <begin position="167"/>
        <end position="176"/>
    </location>
</feature>
<dbReference type="FunFam" id="1.10.220.150:FF:000009">
    <property type="entry name" value="stromal membrane-associated protein 1 isoform X1"/>
    <property type="match status" value="1"/>
</dbReference>
<dbReference type="GO" id="GO:0008270">
    <property type="term" value="F:zinc ion binding"/>
    <property type="evidence" value="ECO:0007669"/>
    <property type="project" value="UniProtKB-KW"/>
</dbReference>
<dbReference type="SUPFAM" id="SSF46934">
    <property type="entry name" value="UBA-like"/>
    <property type="match status" value="2"/>
</dbReference>
<dbReference type="PANTHER" id="PTHR45705:SF1">
    <property type="entry name" value="FI20236P1"/>
    <property type="match status" value="1"/>
</dbReference>
<feature type="non-terminal residue" evidence="9">
    <location>
        <position position="1"/>
    </location>
</feature>
<evidence type="ECO:0000313" key="10">
    <source>
        <dbReference type="Proteomes" id="UP000274822"/>
    </source>
</evidence>
<dbReference type="InterPro" id="IPR038508">
    <property type="entry name" value="ArfGAP_dom_sf"/>
</dbReference>
<feature type="compositionally biased region" description="Polar residues" evidence="6">
    <location>
        <begin position="306"/>
        <end position="318"/>
    </location>
</feature>
<keyword evidence="1" id="KW-0343">GTPase activation</keyword>
<evidence type="ECO:0000256" key="6">
    <source>
        <dbReference type="SAM" id="MobiDB-lite"/>
    </source>
</evidence>
<dbReference type="GO" id="GO:0005737">
    <property type="term" value="C:cytoplasm"/>
    <property type="evidence" value="ECO:0007669"/>
    <property type="project" value="TreeGrafter"/>
</dbReference>
<evidence type="ECO:0000256" key="4">
    <source>
        <dbReference type="ARBA" id="ARBA00022833"/>
    </source>
</evidence>
<dbReference type="InterPro" id="IPR015940">
    <property type="entry name" value="UBA"/>
</dbReference>
<dbReference type="GO" id="GO:0005096">
    <property type="term" value="F:GTPase activator activity"/>
    <property type="evidence" value="ECO:0007669"/>
    <property type="project" value="UniProtKB-KW"/>
</dbReference>
<dbReference type="EMBL" id="RBNJ01000008">
    <property type="protein sequence ID" value="RUS35609.1"/>
    <property type="molecule type" value="Genomic_DNA"/>
</dbReference>
<feature type="region of interest" description="Disordered" evidence="6">
    <location>
        <begin position="389"/>
        <end position="412"/>
    </location>
</feature>
<dbReference type="InterPro" id="IPR009060">
    <property type="entry name" value="UBA-like_sf"/>
</dbReference>
<dbReference type="CDD" id="cd08204">
    <property type="entry name" value="ArfGap"/>
    <property type="match status" value="1"/>
</dbReference>
<dbReference type="PROSITE" id="PS50115">
    <property type="entry name" value="ARFGAP"/>
    <property type="match status" value="1"/>
</dbReference>
<dbReference type="InterPro" id="IPR037278">
    <property type="entry name" value="ARFGAP/RecO"/>
</dbReference>
<dbReference type="Gene3D" id="1.10.8.10">
    <property type="entry name" value="DNA helicase RuvA subunit, C-terminal domain"/>
    <property type="match status" value="2"/>
</dbReference>
<feature type="domain" description="UBA" evidence="7">
    <location>
        <begin position="201"/>
        <end position="244"/>
    </location>
</feature>
<evidence type="ECO:0008006" key="11">
    <source>
        <dbReference type="Google" id="ProtNLM"/>
    </source>
</evidence>
<dbReference type="SMART" id="SM00165">
    <property type="entry name" value="UBA"/>
    <property type="match status" value="2"/>
</dbReference>
<reference evidence="9 10" key="1">
    <citation type="journal article" date="2018" name="New Phytol.">
        <title>Phylogenomics of Endogonaceae and evolution of mycorrhizas within Mucoromycota.</title>
        <authorList>
            <person name="Chang Y."/>
            <person name="Desiro A."/>
            <person name="Na H."/>
            <person name="Sandor L."/>
            <person name="Lipzen A."/>
            <person name="Clum A."/>
            <person name="Barry K."/>
            <person name="Grigoriev I.V."/>
            <person name="Martin F.M."/>
            <person name="Stajich J.E."/>
            <person name="Smith M.E."/>
            <person name="Bonito G."/>
            <person name="Spatafora J.W."/>
        </authorList>
    </citation>
    <scope>NUCLEOTIDE SEQUENCE [LARGE SCALE GENOMIC DNA]</scope>
    <source>
        <strain evidence="9 10">AD002</strain>
    </source>
</reference>
<organism evidence="9 10">
    <name type="scientific">Jimgerdemannia flammicorona</name>
    <dbReference type="NCBI Taxonomy" id="994334"/>
    <lineage>
        <taxon>Eukaryota</taxon>
        <taxon>Fungi</taxon>
        <taxon>Fungi incertae sedis</taxon>
        <taxon>Mucoromycota</taxon>
        <taxon>Mucoromycotina</taxon>
        <taxon>Endogonomycetes</taxon>
        <taxon>Endogonales</taxon>
        <taxon>Endogonaceae</taxon>
        <taxon>Jimgerdemannia</taxon>
    </lineage>
</organism>
<feature type="domain" description="UBA" evidence="7">
    <location>
        <begin position="259"/>
        <end position="300"/>
    </location>
</feature>
<dbReference type="SUPFAM" id="SSF57863">
    <property type="entry name" value="ArfGap/RecO-like zinc finger"/>
    <property type="match status" value="1"/>
</dbReference>
<sequence>GHSTLLPTLQPPPPHTLFTTTHPLSPSFHLPHRHRLSFKTMAERQKRVLQEKNERLLLEMISLSGNNQCADCGAKGPRWASFNLGVFLCIRCGGLHRKMGTHISKVKSVTLDSWTPEQIEMMKQGGNSKANAKYNPHPEQHPLPLAEDDSGMERYIRSKWEKKAFMEREEREKESPKPQSSRQLQVVSAPVRSSSVPVVYQGSNHGPALQRLRDMGFHDQDRNRQVLTQTQGDIDAAAEILLRLPGARAPSSQPSSAQVSDEHKLTQLWNMGFQDDAKSREALRRTGGNVDVAAAILLEERKNNQHRLSPASTPSPTRDTFDRAENSGPGLQQQQQQPFQNNINNPQNPSNFSLYGTSSQQQQSPQQASNGISLFNNTNNTFAQQLQQQPALASPFNQQQTPFSSLTTLTPTTPAGNAGMSGYFGAGSVSSAVTGNTTPGGAGFGGLGAQQQQPHLTGFNGLTSQQHQPQLTGFSGLASQQQPQLTGFNGSGHQQVLSGVPMFGGMSVQQTGFGQQAGLSSNASSIGFSK</sequence>
<dbReference type="Pfam" id="PF00627">
    <property type="entry name" value="UBA"/>
    <property type="match status" value="1"/>
</dbReference>
<evidence type="ECO:0000259" key="8">
    <source>
        <dbReference type="PROSITE" id="PS50115"/>
    </source>
</evidence>
<accession>A0A433R0N3</accession>
<dbReference type="PROSITE" id="PS50030">
    <property type="entry name" value="UBA"/>
    <property type="match status" value="2"/>
</dbReference>
<dbReference type="InterPro" id="IPR001164">
    <property type="entry name" value="ArfGAP_dom"/>
</dbReference>
<dbReference type="PANTHER" id="PTHR45705">
    <property type="entry name" value="FI20236P1"/>
    <property type="match status" value="1"/>
</dbReference>
<keyword evidence="3 5" id="KW-0863">Zinc-finger</keyword>
<evidence type="ECO:0000259" key="7">
    <source>
        <dbReference type="PROSITE" id="PS50030"/>
    </source>
</evidence>
<feature type="domain" description="Arf-GAP" evidence="8">
    <location>
        <begin position="54"/>
        <end position="173"/>
    </location>
</feature>
<feature type="region of interest" description="Disordered" evidence="6">
    <location>
        <begin position="167"/>
        <end position="188"/>
    </location>
</feature>
<keyword evidence="4" id="KW-0862">Zinc</keyword>
<evidence type="ECO:0000256" key="2">
    <source>
        <dbReference type="ARBA" id="ARBA00022723"/>
    </source>
</evidence>
<comment type="caution">
    <text evidence="9">The sequence shown here is derived from an EMBL/GenBank/DDBJ whole genome shotgun (WGS) entry which is preliminary data.</text>
</comment>
<protein>
    <recommendedName>
        <fullName evidence="11">Arf-GAP domain-containing protein</fullName>
    </recommendedName>
</protein>
<name>A0A433R0N3_9FUNG</name>
<feature type="region of interest" description="Disordered" evidence="6">
    <location>
        <begin position="442"/>
        <end position="469"/>
    </location>
</feature>
<dbReference type="Gene3D" id="1.10.220.150">
    <property type="entry name" value="Arf GTPase activating protein"/>
    <property type="match status" value="1"/>
</dbReference>
<evidence type="ECO:0000313" key="9">
    <source>
        <dbReference type="EMBL" id="RUS35609.1"/>
    </source>
</evidence>